<feature type="site" description="Transition state stabilizer" evidence="3">
    <location>
        <position position="24"/>
    </location>
</feature>
<evidence type="ECO:0000256" key="1">
    <source>
        <dbReference type="ARBA" id="ARBA00022679"/>
    </source>
</evidence>
<proteinExistence type="inferred from homology"/>
<name>A0ABP9FQ54_9SPHI</name>
<feature type="site" description="Transition state stabilizer" evidence="3">
    <location>
        <position position="17"/>
    </location>
</feature>
<comment type="caution">
    <text evidence="4">The sequence shown here is derived from an EMBL/GenBank/DDBJ whole genome shotgun (WGS) entry which is preliminary data.</text>
</comment>
<keyword evidence="1 3" id="KW-0808">Transferase</keyword>
<dbReference type="NCBIfam" id="TIGR00453">
    <property type="entry name" value="ispD"/>
    <property type="match status" value="1"/>
</dbReference>
<dbReference type="PANTHER" id="PTHR32125:SF4">
    <property type="entry name" value="2-C-METHYL-D-ERYTHRITOL 4-PHOSPHATE CYTIDYLYLTRANSFERASE, CHLOROPLASTIC"/>
    <property type="match status" value="1"/>
</dbReference>
<dbReference type="RefSeq" id="WP_345330104.1">
    <property type="nucleotide sequence ID" value="NZ_BAABJI010000002.1"/>
</dbReference>
<comment type="function">
    <text evidence="3">Catalyzes the formation of 4-diphosphocytidyl-2-C-methyl-D-erythritol from CTP and 2-C-methyl-D-erythritol 4-phosphate (MEP).</text>
</comment>
<dbReference type="InterPro" id="IPR001228">
    <property type="entry name" value="IspD"/>
</dbReference>
<evidence type="ECO:0000256" key="2">
    <source>
        <dbReference type="ARBA" id="ARBA00022695"/>
    </source>
</evidence>
<feature type="site" description="Positions MEP for the nucleophilic attack" evidence="3">
    <location>
        <position position="154"/>
    </location>
</feature>
<dbReference type="InterPro" id="IPR034683">
    <property type="entry name" value="IspD/TarI"/>
</dbReference>
<keyword evidence="2 3" id="KW-0548">Nucleotidyltransferase</keyword>
<gene>
    <name evidence="3" type="primary">ispD</name>
    <name evidence="4" type="ORF">GCM10023313_12470</name>
</gene>
<comment type="catalytic activity">
    <reaction evidence="3">
        <text>2-C-methyl-D-erythritol 4-phosphate + CTP + H(+) = 4-CDP-2-C-methyl-D-erythritol + diphosphate</text>
        <dbReference type="Rhea" id="RHEA:13429"/>
        <dbReference type="ChEBI" id="CHEBI:15378"/>
        <dbReference type="ChEBI" id="CHEBI:33019"/>
        <dbReference type="ChEBI" id="CHEBI:37563"/>
        <dbReference type="ChEBI" id="CHEBI:57823"/>
        <dbReference type="ChEBI" id="CHEBI:58262"/>
        <dbReference type="EC" id="2.7.7.60"/>
    </reaction>
</comment>
<comment type="similarity">
    <text evidence="3">Belongs to the IspD/TarI cytidylyltransferase family. IspD subfamily.</text>
</comment>
<comment type="pathway">
    <text evidence="3">Isoprenoid biosynthesis; isopentenyl diphosphate biosynthesis via DXP pathway; isopentenyl diphosphate from 1-deoxy-D-xylulose 5-phosphate: step 2/6.</text>
</comment>
<dbReference type="CDD" id="cd02516">
    <property type="entry name" value="CDP-ME_synthetase"/>
    <property type="match status" value="1"/>
</dbReference>
<dbReference type="NCBIfam" id="NF001186">
    <property type="entry name" value="PRK00155.2-3"/>
    <property type="match status" value="1"/>
</dbReference>
<protein>
    <recommendedName>
        <fullName evidence="3">2-C-methyl-D-erythritol 4-phosphate cytidylyltransferase</fullName>
        <ecNumber evidence="3">2.7.7.60</ecNumber>
    </recommendedName>
    <alternativeName>
        <fullName evidence="3">4-diphosphocytidyl-2C-methyl-D-erythritol synthase</fullName>
    </alternativeName>
    <alternativeName>
        <fullName evidence="3">MEP cytidylyltransferase</fullName>
        <shortName evidence="3">MCT</shortName>
    </alternativeName>
</protein>
<dbReference type="EC" id="2.7.7.60" evidence="3"/>
<evidence type="ECO:0000313" key="4">
    <source>
        <dbReference type="EMBL" id="GAA4911060.1"/>
    </source>
</evidence>
<accession>A0ABP9FQ54</accession>
<evidence type="ECO:0000313" key="5">
    <source>
        <dbReference type="Proteomes" id="UP001501436"/>
    </source>
</evidence>
<keyword evidence="3" id="KW-0414">Isoprene biosynthesis</keyword>
<dbReference type="Gene3D" id="3.90.550.10">
    <property type="entry name" value="Spore Coat Polysaccharide Biosynthesis Protein SpsA, Chain A"/>
    <property type="match status" value="1"/>
</dbReference>
<sequence>MPSKNYVIIVAGGSGTRMQSALPKQFLPLNGRPLMFYTLEAFAKSRANPYIIVVMHPDFHDHWRQLCTTYRFEMPHELVAGGSTRFHSVKNGFNAIKNNDTIIAVHDAVRPLTAPEAIDKAYRYAETHGNAVVAVKSRDSVRRVIGKKSSALKREEIYLVQTPQTFIYNQLKTAYEQPYTDNFTDDASVVEAAGYHINLIEGNDTNIKITFPEDIAIAELLLSRKPSL</sequence>
<reference evidence="5" key="1">
    <citation type="journal article" date="2019" name="Int. J. Syst. Evol. Microbiol.">
        <title>The Global Catalogue of Microorganisms (GCM) 10K type strain sequencing project: providing services to taxonomists for standard genome sequencing and annotation.</title>
        <authorList>
            <consortium name="The Broad Institute Genomics Platform"/>
            <consortium name="The Broad Institute Genome Sequencing Center for Infectious Disease"/>
            <person name="Wu L."/>
            <person name="Ma J."/>
        </authorList>
    </citation>
    <scope>NUCLEOTIDE SEQUENCE [LARGE SCALE GENOMIC DNA]</scope>
    <source>
        <strain evidence="5">JCM 18283</strain>
    </source>
</reference>
<feature type="site" description="Positions MEP for the nucleophilic attack" evidence="3">
    <location>
        <position position="208"/>
    </location>
</feature>
<dbReference type="HAMAP" id="MF_00108">
    <property type="entry name" value="IspD"/>
    <property type="match status" value="1"/>
</dbReference>
<dbReference type="InterPro" id="IPR029044">
    <property type="entry name" value="Nucleotide-diphossugar_trans"/>
</dbReference>
<dbReference type="Proteomes" id="UP001501436">
    <property type="component" value="Unassembled WGS sequence"/>
</dbReference>
<dbReference type="PANTHER" id="PTHR32125">
    <property type="entry name" value="2-C-METHYL-D-ERYTHRITOL 4-PHOSPHATE CYTIDYLYLTRANSFERASE, CHLOROPLASTIC"/>
    <property type="match status" value="1"/>
</dbReference>
<evidence type="ECO:0000256" key="3">
    <source>
        <dbReference type="HAMAP-Rule" id="MF_00108"/>
    </source>
</evidence>
<dbReference type="InterPro" id="IPR050088">
    <property type="entry name" value="IspD/TarI_cytidylyltransf_bact"/>
</dbReference>
<keyword evidence="5" id="KW-1185">Reference proteome</keyword>
<dbReference type="Pfam" id="PF01128">
    <property type="entry name" value="IspD"/>
    <property type="match status" value="1"/>
</dbReference>
<organism evidence="4 5">
    <name type="scientific">Mucilaginibacter defluvii</name>
    <dbReference type="NCBI Taxonomy" id="1196019"/>
    <lineage>
        <taxon>Bacteria</taxon>
        <taxon>Pseudomonadati</taxon>
        <taxon>Bacteroidota</taxon>
        <taxon>Sphingobacteriia</taxon>
        <taxon>Sphingobacteriales</taxon>
        <taxon>Sphingobacteriaceae</taxon>
        <taxon>Mucilaginibacter</taxon>
    </lineage>
</organism>
<dbReference type="GO" id="GO:0016779">
    <property type="term" value="F:nucleotidyltransferase activity"/>
    <property type="evidence" value="ECO:0007669"/>
    <property type="project" value="UniProtKB-KW"/>
</dbReference>
<dbReference type="EMBL" id="BAABJI010000002">
    <property type="protein sequence ID" value="GAA4911060.1"/>
    <property type="molecule type" value="Genomic_DNA"/>
</dbReference>
<dbReference type="SUPFAM" id="SSF53448">
    <property type="entry name" value="Nucleotide-diphospho-sugar transferases"/>
    <property type="match status" value="1"/>
</dbReference>